<accession>A0AAV3A2G2</accession>
<dbReference type="InterPro" id="IPR017452">
    <property type="entry name" value="GPCR_Rhodpsn_7TM"/>
</dbReference>
<dbReference type="InterPro" id="IPR000276">
    <property type="entry name" value="GPCR_Rhodpsn"/>
</dbReference>
<gene>
    <name evidence="13" type="ORF">GDO54_015012</name>
</gene>
<comment type="caution">
    <text evidence="13">The sequence shown here is derived from an EMBL/GenBank/DDBJ whole genome shotgun (WGS) entry which is preliminary data.</text>
</comment>
<dbReference type="PROSITE" id="PS50262">
    <property type="entry name" value="G_PROTEIN_RECEP_F1_2"/>
    <property type="match status" value="1"/>
</dbReference>
<sequence>MNCSSTKYFHFLAFSGNLSIKHFLSGVFFFIYFIGLLLNVFIVMVICLDYQLHTPLYVLLCNLSIVDVSYTTIVLPKLLDMLLSGKTIMTYLQCFTQMFFLILAVGTENMILALMAYDRYVAICDPLNYHHIFGTKKCVLIMIGVVFLACLNSIFFTYSTSFMSFCHSTTIQQFFCDAKALTKISCTGAEIFFTVFGVEAMFFGLGPFLCSLMSYIKIISVILHIKSKDRRKKAFFTCSSHPIVIIMYFGAGVSVYTIPSSSNTNIMEQVFSALYTTVAPMLTPLIYSLQNTDVKKAIGRQLGLDLKATM</sequence>
<comment type="similarity">
    <text evidence="10">Belongs to the G-protein coupled receptor 1 family.</text>
</comment>
<evidence type="ECO:0000256" key="9">
    <source>
        <dbReference type="ARBA" id="ARBA00023224"/>
    </source>
</evidence>
<keyword evidence="7 11" id="KW-0472">Membrane</keyword>
<protein>
    <recommendedName>
        <fullName evidence="11">Olfactory receptor</fullName>
    </recommendedName>
</protein>
<keyword evidence="4 11" id="KW-0552">Olfaction</keyword>
<feature type="transmembrane region" description="Helical" evidence="11">
    <location>
        <begin position="95"/>
        <end position="117"/>
    </location>
</feature>
<keyword evidence="6 10" id="KW-0297">G-protein coupled receptor</keyword>
<keyword evidence="2 11" id="KW-1003">Cell membrane</keyword>
<dbReference type="InterPro" id="IPR050516">
    <property type="entry name" value="Olfactory_GPCR"/>
</dbReference>
<dbReference type="InterPro" id="IPR000725">
    <property type="entry name" value="Olfact_rcpt"/>
</dbReference>
<keyword evidence="5 11" id="KW-1133">Transmembrane helix</keyword>
<dbReference type="PROSITE" id="PS00237">
    <property type="entry name" value="G_PROTEIN_RECEP_F1_1"/>
    <property type="match status" value="1"/>
</dbReference>
<dbReference type="CDD" id="cd13954">
    <property type="entry name" value="7tmA_OR"/>
    <property type="match status" value="1"/>
</dbReference>
<feature type="transmembrane region" description="Helical" evidence="11">
    <location>
        <begin position="200"/>
        <end position="223"/>
    </location>
</feature>
<evidence type="ECO:0000256" key="1">
    <source>
        <dbReference type="ARBA" id="ARBA00004651"/>
    </source>
</evidence>
<feature type="transmembrane region" description="Helical" evidence="11">
    <location>
        <begin position="55"/>
        <end position="75"/>
    </location>
</feature>
<dbReference type="Pfam" id="PF13853">
    <property type="entry name" value="7tm_4"/>
    <property type="match status" value="1"/>
</dbReference>
<evidence type="ECO:0000256" key="10">
    <source>
        <dbReference type="RuleBase" id="RU000688"/>
    </source>
</evidence>
<dbReference type="PRINTS" id="PR00237">
    <property type="entry name" value="GPCRRHODOPSN"/>
</dbReference>
<evidence type="ECO:0000256" key="3">
    <source>
        <dbReference type="ARBA" id="ARBA00022692"/>
    </source>
</evidence>
<comment type="subcellular location">
    <subcellularLocation>
        <location evidence="1 11">Cell membrane</location>
        <topology evidence="1 11">Multi-pass membrane protein</topology>
    </subcellularLocation>
</comment>
<name>A0AAV3A2G2_PYXAD</name>
<keyword evidence="11" id="KW-0716">Sensory transduction</keyword>
<evidence type="ECO:0000256" key="11">
    <source>
        <dbReference type="RuleBase" id="RU363047"/>
    </source>
</evidence>
<evidence type="ECO:0000313" key="14">
    <source>
        <dbReference type="Proteomes" id="UP001181693"/>
    </source>
</evidence>
<evidence type="ECO:0000256" key="6">
    <source>
        <dbReference type="ARBA" id="ARBA00023040"/>
    </source>
</evidence>
<feature type="transmembrane region" description="Helical" evidence="11">
    <location>
        <begin position="23"/>
        <end position="48"/>
    </location>
</feature>
<dbReference type="PANTHER" id="PTHR26452">
    <property type="entry name" value="OLFACTORY RECEPTOR"/>
    <property type="match status" value="1"/>
</dbReference>
<feature type="transmembrane region" description="Helical" evidence="11">
    <location>
        <begin position="138"/>
        <end position="158"/>
    </location>
</feature>
<organism evidence="13 14">
    <name type="scientific">Pyxicephalus adspersus</name>
    <name type="common">African bullfrog</name>
    <dbReference type="NCBI Taxonomy" id="30357"/>
    <lineage>
        <taxon>Eukaryota</taxon>
        <taxon>Metazoa</taxon>
        <taxon>Chordata</taxon>
        <taxon>Craniata</taxon>
        <taxon>Vertebrata</taxon>
        <taxon>Euteleostomi</taxon>
        <taxon>Amphibia</taxon>
        <taxon>Batrachia</taxon>
        <taxon>Anura</taxon>
        <taxon>Neobatrachia</taxon>
        <taxon>Ranoidea</taxon>
        <taxon>Pyxicephalidae</taxon>
        <taxon>Pyxicephalinae</taxon>
        <taxon>Pyxicephalus</taxon>
    </lineage>
</organism>
<evidence type="ECO:0000256" key="4">
    <source>
        <dbReference type="ARBA" id="ARBA00022725"/>
    </source>
</evidence>
<keyword evidence="3 10" id="KW-0812">Transmembrane</keyword>
<dbReference type="Proteomes" id="UP001181693">
    <property type="component" value="Unassembled WGS sequence"/>
</dbReference>
<dbReference type="GO" id="GO:0005886">
    <property type="term" value="C:plasma membrane"/>
    <property type="evidence" value="ECO:0007669"/>
    <property type="project" value="UniProtKB-SubCell"/>
</dbReference>
<proteinExistence type="inferred from homology"/>
<keyword evidence="9 10" id="KW-0807">Transducer</keyword>
<dbReference type="SUPFAM" id="SSF81321">
    <property type="entry name" value="Family A G protein-coupled receptor-like"/>
    <property type="match status" value="1"/>
</dbReference>
<evidence type="ECO:0000313" key="13">
    <source>
        <dbReference type="EMBL" id="DBA19145.1"/>
    </source>
</evidence>
<dbReference type="GO" id="GO:0004930">
    <property type="term" value="F:G protein-coupled receptor activity"/>
    <property type="evidence" value="ECO:0007669"/>
    <property type="project" value="UniProtKB-KW"/>
</dbReference>
<dbReference type="FunFam" id="1.20.1070.10:FF:000015">
    <property type="entry name" value="Olfactory receptor"/>
    <property type="match status" value="1"/>
</dbReference>
<evidence type="ECO:0000256" key="2">
    <source>
        <dbReference type="ARBA" id="ARBA00022475"/>
    </source>
</evidence>
<feature type="transmembrane region" description="Helical" evidence="11">
    <location>
        <begin position="270"/>
        <end position="289"/>
    </location>
</feature>
<evidence type="ECO:0000256" key="7">
    <source>
        <dbReference type="ARBA" id="ARBA00023136"/>
    </source>
</evidence>
<feature type="domain" description="G-protein coupled receptors family 1 profile" evidence="12">
    <location>
        <begin position="38"/>
        <end position="287"/>
    </location>
</feature>
<keyword evidence="8 10" id="KW-0675">Receptor</keyword>
<evidence type="ECO:0000259" key="12">
    <source>
        <dbReference type="PROSITE" id="PS50262"/>
    </source>
</evidence>
<dbReference type="PRINTS" id="PR00245">
    <property type="entry name" value="OLFACTORYR"/>
</dbReference>
<feature type="transmembrane region" description="Helical" evidence="11">
    <location>
        <begin position="235"/>
        <end position="258"/>
    </location>
</feature>
<dbReference type="Gene3D" id="1.20.1070.10">
    <property type="entry name" value="Rhodopsin 7-helix transmembrane proteins"/>
    <property type="match status" value="1"/>
</dbReference>
<dbReference type="GO" id="GO:0004984">
    <property type="term" value="F:olfactory receptor activity"/>
    <property type="evidence" value="ECO:0007669"/>
    <property type="project" value="InterPro"/>
</dbReference>
<evidence type="ECO:0000256" key="5">
    <source>
        <dbReference type="ARBA" id="ARBA00022989"/>
    </source>
</evidence>
<reference evidence="13" key="1">
    <citation type="thesis" date="2020" institute="ProQuest LLC" country="789 East Eisenhower Parkway, Ann Arbor, MI, USA">
        <title>Comparative Genomics and Chromosome Evolution.</title>
        <authorList>
            <person name="Mudd A.B."/>
        </authorList>
    </citation>
    <scope>NUCLEOTIDE SEQUENCE</scope>
    <source>
        <strain evidence="13">1538</strain>
        <tissue evidence="13">Blood</tissue>
    </source>
</reference>
<keyword evidence="14" id="KW-1185">Reference proteome</keyword>
<dbReference type="EMBL" id="DYDO01000008">
    <property type="protein sequence ID" value="DBA19145.1"/>
    <property type="molecule type" value="Genomic_DNA"/>
</dbReference>
<evidence type="ECO:0000256" key="8">
    <source>
        <dbReference type="ARBA" id="ARBA00023170"/>
    </source>
</evidence>
<dbReference type="AlphaFoldDB" id="A0AAV3A2G2"/>